<keyword evidence="3 9" id="KW-0312">Gluconeogenesis</keyword>
<feature type="active site" description="Proton donor" evidence="9">
    <location>
        <position position="290"/>
    </location>
</feature>
<dbReference type="GO" id="GO:0004347">
    <property type="term" value="F:glucose-6-phosphate isomerase activity"/>
    <property type="evidence" value="ECO:0007669"/>
    <property type="project" value="UniProtKB-UniRule"/>
</dbReference>
<dbReference type="PROSITE" id="PS51463">
    <property type="entry name" value="P_GLUCOSE_ISOMERASE_3"/>
    <property type="match status" value="1"/>
</dbReference>
<dbReference type="SUPFAM" id="SSF53697">
    <property type="entry name" value="SIS domain"/>
    <property type="match status" value="1"/>
</dbReference>
<dbReference type="Gene3D" id="3.40.50.10490">
    <property type="entry name" value="Glucose-6-phosphate isomerase like protein, domain 1"/>
    <property type="match status" value="3"/>
</dbReference>
<keyword evidence="6 9" id="KW-0324">Glycolysis</keyword>
<dbReference type="FunFam" id="3.40.50.10490:FF:000015">
    <property type="entry name" value="Glucose-6-phosphate isomerase"/>
    <property type="match status" value="1"/>
</dbReference>
<dbReference type="InterPro" id="IPR046348">
    <property type="entry name" value="SIS_dom_sf"/>
</dbReference>
<dbReference type="GO" id="GO:0097367">
    <property type="term" value="F:carbohydrate derivative binding"/>
    <property type="evidence" value="ECO:0007669"/>
    <property type="project" value="InterPro"/>
</dbReference>
<sequence>MTHVRFDYSKALPFFGEHEITYLQDAVKVAHHSLHEQTGAGSDFLGWIDLPANYDKEEFSRIQKAAEKIKNDSDVLIVIGIGGSYLGARAAIEMLQHSFYNVLPKEKRGTPQVLFAGNNISSAYMKDLMDLLDEKDWSINVISKSGTTTEPALAFRIFRKMLEEKYGVEEARKRIYATTDKARGALKTLASEEGYESFIIPDDVGGRYSVLTAVGLLPIAVSGANIEDMMNGAAQAREDFSKSELQENAAYQYAAVRNVLYNKGKTIEMLINYEPGLQYFAEWWKQLFGESEGKDQKGIFPSSANFSTDLHSLGQYVQEGRRDLFETVIKVEESRHELTIEEAENDLDGLNYLAGETVDFVNNKAFEGTMLAHTDGGVPNLIVSIPKMDAYTFGYLVYFFEKACAMSGYLLGVNPFDQPGVEAYKVNMFALLGKPGFEEKKAELEKRLK</sequence>
<organism evidence="11 12">
    <name type="scientific">Sporosarcina globispora</name>
    <name type="common">Bacillus globisporus</name>
    <dbReference type="NCBI Taxonomy" id="1459"/>
    <lineage>
        <taxon>Bacteria</taxon>
        <taxon>Bacillati</taxon>
        <taxon>Bacillota</taxon>
        <taxon>Bacilli</taxon>
        <taxon>Bacillales</taxon>
        <taxon>Caryophanaceae</taxon>
        <taxon>Sporosarcina</taxon>
    </lineage>
</organism>
<evidence type="ECO:0000256" key="4">
    <source>
        <dbReference type="ARBA" id="ARBA00022490"/>
    </source>
</evidence>
<dbReference type="NCBIfam" id="NF010697">
    <property type="entry name" value="PRK14097.1"/>
    <property type="match status" value="1"/>
</dbReference>
<evidence type="ECO:0000256" key="5">
    <source>
        <dbReference type="ARBA" id="ARBA00022553"/>
    </source>
</evidence>
<reference evidence="12" key="1">
    <citation type="submission" date="2015-07" db="EMBL/GenBank/DDBJ databases">
        <title>Fjat-10036 dsm4.</title>
        <authorList>
            <person name="Liu B."/>
            <person name="Wang J."/>
            <person name="Zhu Y."/>
            <person name="Liu G."/>
            <person name="Chen Q."/>
            <person name="Chen Z."/>
            <person name="Lan J."/>
            <person name="Che J."/>
            <person name="Ge C."/>
            <person name="Shi H."/>
            <person name="Pan Z."/>
            <person name="Liu X."/>
        </authorList>
    </citation>
    <scope>NUCLEOTIDE SEQUENCE [LARGE SCALE GENOMIC DNA]</scope>
    <source>
        <strain evidence="12">DSM 4</strain>
    </source>
</reference>
<dbReference type="FunFam" id="3.40.50.10490:FF:000016">
    <property type="entry name" value="Glucose-6-phosphate isomerase"/>
    <property type="match status" value="1"/>
</dbReference>
<dbReference type="Pfam" id="PF00342">
    <property type="entry name" value="PGI"/>
    <property type="match status" value="1"/>
</dbReference>
<dbReference type="CDD" id="cd05016">
    <property type="entry name" value="SIS_PGI_2"/>
    <property type="match status" value="1"/>
</dbReference>
<dbReference type="FunFam" id="3.40.50.10490:FF:000020">
    <property type="entry name" value="Glucose-6-phosphate isomerase"/>
    <property type="match status" value="1"/>
</dbReference>
<evidence type="ECO:0000256" key="1">
    <source>
        <dbReference type="ARBA" id="ARBA00004926"/>
    </source>
</evidence>
<evidence type="ECO:0000256" key="6">
    <source>
        <dbReference type="ARBA" id="ARBA00023152"/>
    </source>
</evidence>
<dbReference type="RefSeq" id="WP_053433892.1">
    <property type="nucleotide sequence ID" value="NZ_LGUF01000007.1"/>
</dbReference>
<comment type="caution">
    <text evidence="9">Lacks conserved residue(s) required for the propagation of feature annotation.</text>
</comment>
<dbReference type="InterPro" id="IPR035476">
    <property type="entry name" value="SIS_PGI_1"/>
</dbReference>
<evidence type="ECO:0000313" key="12">
    <source>
        <dbReference type="Proteomes" id="UP000037109"/>
    </source>
</evidence>
<keyword evidence="5" id="KW-0597">Phosphoprotein</keyword>
<feature type="active site" evidence="9">
    <location>
        <position position="425"/>
    </location>
</feature>
<keyword evidence="12" id="KW-1185">Reference proteome</keyword>
<comment type="pathway">
    <text evidence="1 9 10">Carbohydrate degradation; glycolysis; D-glyceraldehyde 3-phosphate and glycerone phosphate from D-glucose: step 2/4.</text>
</comment>
<dbReference type="EC" id="5.3.1.9" evidence="9"/>
<gene>
    <name evidence="9" type="primary">pgi</name>
    <name evidence="11" type="ORF">AF332_06620</name>
</gene>
<evidence type="ECO:0000256" key="2">
    <source>
        <dbReference type="ARBA" id="ARBA00006604"/>
    </source>
</evidence>
<name>A0A0M0GAJ6_SPOGL</name>
<comment type="similarity">
    <text evidence="2 9 10">Belongs to the GPI family.</text>
</comment>
<dbReference type="GO" id="GO:0048029">
    <property type="term" value="F:monosaccharide binding"/>
    <property type="evidence" value="ECO:0007669"/>
    <property type="project" value="TreeGrafter"/>
</dbReference>
<keyword evidence="7 9" id="KW-0413">Isomerase</keyword>
<comment type="function">
    <text evidence="9">Catalyzes the reversible isomerization of glucose-6-phosphate to fructose-6-phosphate.</text>
</comment>
<comment type="catalytic activity">
    <reaction evidence="8 9 10">
        <text>alpha-D-glucose 6-phosphate = beta-D-fructose 6-phosphate</text>
        <dbReference type="Rhea" id="RHEA:11816"/>
        <dbReference type="ChEBI" id="CHEBI:57634"/>
        <dbReference type="ChEBI" id="CHEBI:58225"/>
        <dbReference type="EC" id="5.3.1.9"/>
    </reaction>
</comment>
<comment type="pathway">
    <text evidence="9">Carbohydrate biosynthesis; gluconeogenesis.</text>
</comment>
<dbReference type="UniPathway" id="UPA00109">
    <property type="reaction ID" value="UER00181"/>
</dbReference>
<evidence type="ECO:0000256" key="3">
    <source>
        <dbReference type="ARBA" id="ARBA00022432"/>
    </source>
</evidence>
<dbReference type="EMBL" id="LGUF01000007">
    <property type="protein sequence ID" value="KON86532.1"/>
    <property type="molecule type" value="Genomic_DNA"/>
</dbReference>
<dbReference type="PROSITE" id="PS00765">
    <property type="entry name" value="P_GLUCOSE_ISOMERASE_1"/>
    <property type="match status" value="1"/>
</dbReference>
<accession>A0A0M0GAJ6</accession>
<evidence type="ECO:0000313" key="11">
    <source>
        <dbReference type="EMBL" id="KON86532.1"/>
    </source>
</evidence>
<dbReference type="UniPathway" id="UPA00138"/>
<evidence type="ECO:0000256" key="8">
    <source>
        <dbReference type="ARBA" id="ARBA00029321"/>
    </source>
</evidence>
<protein>
    <recommendedName>
        <fullName evidence="9">Glucose-6-phosphate isomerase</fullName>
        <shortName evidence="9">GPI</shortName>
        <ecNumber evidence="9">5.3.1.9</ecNumber>
    </recommendedName>
    <alternativeName>
        <fullName evidence="9">Phosphoglucose isomerase</fullName>
        <shortName evidence="9">PGI</shortName>
    </alternativeName>
    <alternativeName>
        <fullName evidence="9">Phosphohexose isomerase</fullName>
        <shortName evidence="9">PHI</shortName>
    </alternativeName>
</protein>
<dbReference type="PROSITE" id="PS00174">
    <property type="entry name" value="P_GLUCOSE_ISOMERASE_2"/>
    <property type="match status" value="1"/>
</dbReference>
<dbReference type="STRING" id="1459.AF332_06620"/>
<dbReference type="AlphaFoldDB" id="A0A0M0GAJ6"/>
<comment type="caution">
    <text evidence="11">The sequence shown here is derived from an EMBL/GenBank/DDBJ whole genome shotgun (WGS) entry which is preliminary data.</text>
</comment>
<dbReference type="PRINTS" id="PR00662">
    <property type="entry name" value="G6PISOMERASE"/>
</dbReference>
<dbReference type="GO" id="GO:0006094">
    <property type="term" value="P:gluconeogenesis"/>
    <property type="evidence" value="ECO:0007669"/>
    <property type="project" value="UniProtKB-UniRule"/>
</dbReference>
<dbReference type="PATRIC" id="fig|1459.3.peg.1406"/>
<dbReference type="Proteomes" id="UP000037109">
    <property type="component" value="Unassembled WGS sequence"/>
</dbReference>
<dbReference type="OrthoDB" id="140919at2"/>
<dbReference type="InterPro" id="IPR001672">
    <property type="entry name" value="G6P_Isomerase"/>
</dbReference>
<dbReference type="GO" id="GO:0051156">
    <property type="term" value="P:glucose 6-phosphate metabolic process"/>
    <property type="evidence" value="ECO:0007669"/>
    <property type="project" value="TreeGrafter"/>
</dbReference>
<evidence type="ECO:0000256" key="7">
    <source>
        <dbReference type="ARBA" id="ARBA00023235"/>
    </source>
</evidence>
<dbReference type="InterPro" id="IPR035482">
    <property type="entry name" value="SIS_PGI_2"/>
</dbReference>
<dbReference type="GO" id="GO:0006096">
    <property type="term" value="P:glycolytic process"/>
    <property type="evidence" value="ECO:0007669"/>
    <property type="project" value="UniProtKB-UniRule"/>
</dbReference>
<dbReference type="HAMAP" id="MF_00473">
    <property type="entry name" value="G6P_isomerase"/>
    <property type="match status" value="1"/>
</dbReference>
<evidence type="ECO:0000256" key="10">
    <source>
        <dbReference type="RuleBase" id="RU000612"/>
    </source>
</evidence>
<keyword evidence="4 9" id="KW-0963">Cytoplasm</keyword>
<evidence type="ECO:0000256" key="9">
    <source>
        <dbReference type="HAMAP-Rule" id="MF_00473"/>
    </source>
</evidence>
<comment type="subcellular location">
    <subcellularLocation>
        <location evidence="9">Cytoplasm</location>
    </subcellularLocation>
</comment>
<dbReference type="PANTHER" id="PTHR11469">
    <property type="entry name" value="GLUCOSE-6-PHOSPHATE ISOMERASE"/>
    <property type="match status" value="1"/>
</dbReference>
<dbReference type="InterPro" id="IPR018189">
    <property type="entry name" value="Phosphoglucose_isomerase_CS"/>
</dbReference>
<dbReference type="CDD" id="cd05015">
    <property type="entry name" value="SIS_PGI_1"/>
    <property type="match status" value="1"/>
</dbReference>
<dbReference type="PANTHER" id="PTHR11469:SF1">
    <property type="entry name" value="GLUCOSE-6-PHOSPHATE ISOMERASE"/>
    <property type="match status" value="1"/>
</dbReference>
<dbReference type="GO" id="GO:0005829">
    <property type="term" value="C:cytosol"/>
    <property type="evidence" value="ECO:0007669"/>
    <property type="project" value="TreeGrafter"/>
</dbReference>
<proteinExistence type="inferred from homology"/>